<dbReference type="RefSeq" id="WP_258541636.1">
    <property type="nucleotide sequence ID" value="NZ_OU015584.1"/>
</dbReference>
<evidence type="ECO:0000313" key="3">
    <source>
        <dbReference type="EMBL" id="CAG5080752.1"/>
    </source>
</evidence>
<dbReference type="GO" id="GO:0016491">
    <property type="term" value="F:oxidoreductase activity"/>
    <property type="evidence" value="ECO:0007669"/>
    <property type="project" value="UniProtKB-KW"/>
</dbReference>
<gene>
    <name evidence="3" type="primary">yajO</name>
    <name evidence="3" type="ORF">CRYO30217_01435</name>
</gene>
<dbReference type="Gene3D" id="3.20.20.100">
    <property type="entry name" value="NADP-dependent oxidoreductase domain"/>
    <property type="match status" value="1"/>
</dbReference>
<accession>A0A916JLT7</accession>
<dbReference type="PANTHER" id="PTHR43364">
    <property type="entry name" value="NADH-SPECIFIC METHYLGLYOXAL REDUCTASE-RELATED"/>
    <property type="match status" value="1"/>
</dbReference>
<feature type="domain" description="NADP-dependent oxidoreductase" evidence="2">
    <location>
        <begin position="25"/>
        <end position="319"/>
    </location>
</feature>
<keyword evidence="1 3" id="KW-0560">Oxidoreductase</keyword>
<sequence length="349" mass="39883">MNITFVTMKQMNYKLLGRTGIRVSELCLGTMTFGTDWGWGSEKEEAKKIYDEFLKRGGNFFDTANIYTKGTAEKYLGEFIGTDREEMVIATKYSLSEAGEGNQAGNHRKNMMQSVEASLKRLNTDYIDLYYVHAWDYTVHPEELMRNLEYLVASGKVLSIGLSDTPAWIMSKCNTIAEQRGWTPFAATQVEYCLSERTAEREIMPCTKGFDMTFCGFGPLGAGLLSGKYLHESNEPRRMDVRRSHRLSPQNLELSRKLVELCQEWNLPATAVAIRWTMQQFKNSSPIFGARNLNQMQENMKALDFELSDEQMTKLNAISAIGPNNPNDFLQLPRIKEILYGNQLDRIEF</sequence>
<dbReference type="SUPFAM" id="SSF51430">
    <property type="entry name" value="NAD(P)-linked oxidoreductase"/>
    <property type="match status" value="1"/>
</dbReference>
<reference evidence="3" key="1">
    <citation type="submission" date="2021-04" db="EMBL/GenBank/DDBJ databases">
        <authorList>
            <person name="Rodrigo-Torres L."/>
            <person name="Arahal R. D."/>
            <person name="Lucena T."/>
        </authorList>
    </citation>
    <scope>NUCLEOTIDE SEQUENCE</scope>
    <source>
        <strain evidence="3">AS29M-1</strain>
    </source>
</reference>
<organism evidence="3 4">
    <name type="scientific">Parvicella tangerina</name>
    <dbReference type="NCBI Taxonomy" id="2829795"/>
    <lineage>
        <taxon>Bacteria</taxon>
        <taxon>Pseudomonadati</taxon>
        <taxon>Bacteroidota</taxon>
        <taxon>Flavobacteriia</taxon>
        <taxon>Flavobacteriales</taxon>
        <taxon>Parvicellaceae</taxon>
        <taxon>Parvicella</taxon>
    </lineage>
</organism>
<dbReference type="EC" id="1.1.-.-" evidence="3"/>
<evidence type="ECO:0000256" key="1">
    <source>
        <dbReference type="ARBA" id="ARBA00023002"/>
    </source>
</evidence>
<proteinExistence type="predicted"/>
<dbReference type="AlphaFoldDB" id="A0A916JLT7"/>
<dbReference type="Pfam" id="PF00248">
    <property type="entry name" value="Aldo_ket_red"/>
    <property type="match status" value="1"/>
</dbReference>
<dbReference type="GO" id="GO:0005829">
    <property type="term" value="C:cytosol"/>
    <property type="evidence" value="ECO:0007669"/>
    <property type="project" value="TreeGrafter"/>
</dbReference>
<dbReference type="EMBL" id="OU015584">
    <property type="protein sequence ID" value="CAG5080752.1"/>
    <property type="molecule type" value="Genomic_DNA"/>
</dbReference>
<name>A0A916JLT7_9FLAO</name>
<dbReference type="Proteomes" id="UP000683507">
    <property type="component" value="Chromosome"/>
</dbReference>
<evidence type="ECO:0000313" key="4">
    <source>
        <dbReference type="Proteomes" id="UP000683507"/>
    </source>
</evidence>
<dbReference type="InterPro" id="IPR036812">
    <property type="entry name" value="NAD(P)_OxRdtase_dom_sf"/>
</dbReference>
<protein>
    <submittedName>
        <fullName evidence="3">1-deoxyxylulose-5-phosphate synthase YajO</fullName>
        <ecNumber evidence="3">1.1.-.-</ecNumber>
    </submittedName>
</protein>
<dbReference type="InterPro" id="IPR050523">
    <property type="entry name" value="AKR_Detox_Biosynth"/>
</dbReference>
<evidence type="ECO:0000259" key="2">
    <source>
        <dbReference type="Pfam" id="PF00248"/>
    </source>
</evidence>
<dbReference type="InterPro" id="IPR023210">
    <property type="entry name" value="NADP_OxRdtase_dom"/>
</dbReference>
<keyword evidence="4" id="KW-1185">Reference proteome</keyword>
<dbReference type="CDD" id="cd19080">
    <property type="entry name" value="AKR_AKR9A_9B"/>
    <property type="match status" value="1"/>
</dbReference>
<dbReference type="PANTHER" id="PTHR43364:SF4">
    <property type="entry name" value="NAD(P)-LINKED OXIDOREDUCTASE SUPERFAMILY PROTEIN"/>
    <property type="match status" value="1"/>
</dbReference>
<dbReference type="KEGG" id="ptan:CRYO30217_01435"/>
<dbReference type="FunFam" id="3.20.20.100:FF:000004">
    <property type="entry name" value="Oxidoreductase, aldo/keto reductase"/>
    <property type="match status" value="1"/>
</dbReference>